<dbReference type="EMBL" id="JABBWE010000077">
    <property type="protein sequence ID" value="KAG1787556.1"/>
    <property type="molecule type" value="Genomic_DNA"/>
</dbReference>
<protein>
    <submittedName>
        <fullName evidence="1">Uncharacterized protein</fullName>
    </submittedName>
</protein>
<dbReference type="RefSeq" id="XP_041154887.1">
    <property type="nucleotide sequence ID" value="XM_041307448.1"/>
</dbReference>
<proteinExistence type="predicted"/>
<accession>A0A9P7AE71</accession>
<dbReference type="Proteomes" id="UP000719766">
    <property type="component" value="Unassembled WGS sequence"/>
</dbReference>
<comment type="caution">
    <text evidence="1">The sequence shown here is derived from an EMBL/GenBank/DDBJ whole genome shotgun (WGS) entry which is preliminary data.</text>
</comment>
<keyword evidence="2" id="KW-1185">Reference proteome</keyword>
<evidence type="ECO:0000313" key="2">
    <source>
        <dbReference type="Proteomes" id="UP000719766"/>
    </source>
</evidence>
<dbReference type="OrthoDB" id="2692763at2759"/>
<reference evidence="1" key="1">
    <citation type="journal article" date="2020" name="New Phytol.">
        <title>Comparative genomics reveals dynamic genome evolution in host specialist ectomycorrhizal fungi.</title>
        <authorList>
            <person name="Lofgren L.A."/>
            <person name="Nguyen N.H."/>
            <person name="Vilgalys R."/>
            <person name="Ruytinx J."/>
            <person name="Liao H.L."/>
            <person name="Branco S."/>
            <person name="Kuo A."/>
            <person name="LaButti K."/>
            <person name="Lipzen A."/>
            <person name="Andreopoulos W."/>
            <person name="Pangilinan J."/>
            <person name="Riley R."/>
            <person name="Hundley H."/>
            <person name="Na H."/>
            <person name="Barry K."/>
            <person name="Grigoriev I.V."/>
            <person name="Stajich J.E."/>
            <person name="Kennedy P.G."/>
        </authorList>
    </citation>
    <scope>NUCLEOTIDE SEQUENCE</scope>
    <source>
        <strain evidence="1">S12</strain>
    </source>
</reference>
<dbReference type="AlphaFoldDB" id="A0A9P7AE71"/>
<gene>
    <name evidence="1" type="ORF">HD556DRAFT_1448566</name>
</gene>
<organism evidence="1 2">
    <name type="scientific">Suillus plorans</name>
    <dbReference type="NCBI Taxonomy" id="116603"/>
    <lineage>
        <taxon>Eukaryota</taxon>
        <taxon>Fungi</taxon>
        <taxon>Dikarya</taxon>
        <taxon>Basidiomycota</taxon>
        <taxon>Agaricomycotina</taxon>
        <taxon>Agaricomycetes</taxon>
        <taxon>Agaricomycetidae</taxon>
        <taxon>Boletales</taxon>
        <taxon>Suillineae</taxon>
        <taxon>Suillaceae</taxon>
        <taxon>Suillus</taxon>
    </lineage>
</organism>
<name>A0A9P7AE71_9AGAM</name>
<dbReference type="GeneID" id="64601212"/>
<sequence length="426" mass="46867">MAEVWYRASDFCIVYSPYSSSPPKLSMYSHENATDKACRIQDERIKADWNFFVTWDQWVPPTLCPIPATQNVQIPVVMKSNVSSMPSSQPHPEGLPKKHFGGKVFDMCWNTEADLVRTVNTTTATSSAEPQYEGQVFDVCWDTEVNLAPIVVADAATPPAAGSYDLCWDSQGSPRKINLAPIQELAATKTHTLDVTMPLAADQYDMCWNNSLSASVDRYRGKCRSLPPTITNHHSGDFDMCWEDSTSGGDGHLDSGSIAAPTINMVNLAGDTPVLYDLCFDTSLQATSPGPRDDSPSHPVNLAGDTPVLYDLCFDASLPATSPGPRDDSPNQMVEAGEELLRRANVRLDSIDTVIADDPGAQSMDILDANQDLISDYRYARDEFLAASDDIAKIEHLMNMHRQIDDPLHILLLAMRKMGRGHSPIQ</sequence>
<evidence type="ECO:0000313" key="1">
    <source>
        <dbReference type="EMBL" id="KAG1787556.1"/>
    </source>
</evidence>